<protein>
    <recommendedName>
        <fullName evidence="7">UDP-N-acetylmuramoyl-L-alanyl-D-glutamate--2,6-diaminopimelate ligase</fullName>
        <ecNumber evidence="7">6.3.2.13</ecNumber>
    </recommendedName>
    <alternativeName>
        <fullName evidence="7">Meso-A2pm-adding enzyme</fullName>
    </alternativeName>
    <alternativeName>
        <fullName evidence="7">Meso-diaminopimelate-adding enzyme</fullName>
    </alternativeName>
    <alternativeName>
        <fullName evidence="7">UDP-MurNAc-L-Ala-D-Glu:meso-diaminopimelate ligase</fullName>
    </alternativeName>
    <alternativeName>
        <fullName evidence="7">UDP-MurNAc-tripeptide synthetase</fullName>
    </alternativeName>
    <alternativeName>
        <fullName evidence="7">UDP-N-acetylmuramyl-tripeptide synthetase</fullName>
    </alternativeName>
</protein>
<dbReference type="EMBL" id="JAACYA010000002">
    <property type="protein sequence ID" value="MBK3332903.1"/>
    <property type="molecule type" value="Genomic_DNA"/>
</dbReference>
<feature type="domain" description="Mur ligase central" evidence="11">
    <location>
        <begin position="112"/>
        <end position="308"/>
    </location>
</feature>
<feature type="binding site" evidence="7">
    <location>
        <begin position="404"/>
        <end position="407"/>
    </location>
    <ligand>
        <name>meso-2,6-diaminopimelate</name>
        <dbReference type="ChEBI" id="CHEBI:57791"/>
    </ligand>
</feature>
<feature type="binding site" evidence="7">
    <location>
        <position position="28"/>
    </location>
    <ligand>
        <name>UDP-N-acetyl-alpha-D-muramoyl-L-alanyl-D-glutamate</name>
        <dbReference type="ChEBI" id="CHEBI:83900"/>
    </ligand>
</feature>
<evidence type="ECO:0000313" key="13">
    <source>
        <dbReference type="Proteomes" id="UP000772812"/>
    </source>
</evidence>
<name>A0ABS1GIY6_9AQUI</name>
<comment type="cofactor">
    <cofactor evidence="7">
        <name>Mg(2+)</name>
        <dbReference type="ChEBI" id="CHEBI:18420"/>
    </cofactor>
</comment>
<dbReference type="PANTHER" id="PTHR23135:SF4">
    <property type="entry name" value="UDP-N-ACETYLMURAMOYL-L-ALANYL-D-GLUTAMATE--2,6-DIAMINOPIMELATE LIGASE MURE HOMOLOG, CHLOROPLASTIC"/>
    <property type="match status" value="1"/>
</dbReference>
<organism evidence="12 13">
    <name type="scientific">Persephonella atlantica</name>
    <dbReference type="NCBI Taxonomy" id="2699429"/>
    <lineage>
        <taxon>Bacteria</taxon>
        <taxon>Pseudomonadati</taxon>
        <taxon>Aquificota</taxon>
        <taxon>Aquificia</taxon>
        <taxon>Aquificales</taxon>
        <taxon>Hydrogenothermaceae</taxon>
        <taxon>Persephonella</taxon>
    </lineage>
</organism>
<evidence type="ECO:0000313" key="12">
    <source>
        <dbReference type="EMBL" id="MBK3332903.1"/>
    </source>
</evidence>
<evidence type="ECO:0000256" key="3">
    <source>
        <dbReference type="ARBA" id="ARBA00022960"/>
    </source>
</evidence>
<dbReference type="PANTHER" id="PTHR23135">
    <property type="entry name" value="MUR LIGASE FAMILY MEMBER"/>
    <property type="match status" value="1"/>
</dbReference>
<proteinExistence type="inferred from homology"/>
<evidence type="ECO:0000256" key="4">
    <source>
        <dbReference type="ARBA" id="ARBA00022984"/>
    </source>
</evidence>
<feature type="domain" description="Mur ligase N-terminal catalytic" evidence="9">
    <location>
        <begin position="34"/>
        <end position="99"/>
    </location>
</feature>
<comment type="catalytic activity">
    <reaction evidence="7">
        <text>UDP-N-acetyl-alpha-D-muramoyl-L-alanyl-D-glutamate + meso-2,6-diaminopimelate + ATP = UDP-N-acetyl-alpha-D-muramoyl-L-alanyl-gamma-D-glutamyl-meso-2,6-diaminopimelate + ADP + phosphate + H(+)</text>
        <dbReference type="Rhea" id="RHEA:23676"/>
        <dbReference type="ChEBI" id="CHEBI:15378"/>
        <dbReference type="ChEBI" id="CHEBI:30616"/>
        <dbReference type="ChEBI" id="CHEBI:43474"/>
        <dbReference type="ChEBI" id="CHEBI:57791"/>
        <dbReference type="ChEBI" id="CHEBI:83900"/>
        <dbReference type="ChEBI" id="CHEBI:83905"/>
        <dbReference type="ChEBI" id="CHEBI:456216"/>
        <dbReference type="EC" id="6.3.2.13"/>
    </reaction>
</comment>
<comment type="similarity">
    <text evidence="1 7">Belongs to the MurCDEF family. MurE subfamily.</text>
</comment>
<evidence type="ECO:0000256" key="1">
    <source>
        <dbReference type="ARBA" id="ARBA00005898"/>
    </source>
</evidence>
<reference evidence="12 13" key="1">
    <citation type="journal article" date="2021" name="Syst. Appl. Microbiol.">
        <title>Persephonella atlantica sp. nov.: How to adapt to physico-chemical gradients in high temperature hydrothermal habitats.</title>
        <authorList>
            <person name="Francois D.X."/>
            <person name="Godfroy A."/>
            <person name="Mathien C."/>
            <person name="Aube J."/>
            <person name="Cathalot C."/>
            <person name="Lesongeur F."/>
            <person name="L'Haridon S."/>
            <person name="Philippon X."/>
            <person name="Roussel E.G."/>
        </authorList>
    </citation>
    <scope>NUCLEOTIDE SEQUENCE [LARGE SCALE GENOMIC DNA]</scope>
    <source>
        <strain evidence="12 13">MO1340</strain>
    </source>
</reference>
<dbReference type="SUPFAM" id="SSF63418">
    <property type="entry name" value="MurE/MurF N-terminal domain"/>
    <property type="match status" value="1"/>
</dbReference>
<dbReference type="InterPro" id="IPR005761">
    <property type="entry name" value="UDP-N-AcMur-Glu-dNH2Pim_ligase"/>
</dbReference>
<keyword evidence="7" id="KW-0547">Nucleotide-binding</keyword>
<feature type="modified residue" description="N6-carboxylysine" evidence="7">
    <location>
        <position position="223"/>
    </location>
</feature>
<feature type="binding site" evidence="7">
    <location>
        <position position="191"/>
    </location>
    <ligand>
        <name>UDP-N-acetyl-alpha-D-muramoyl-L-alanyl-D-glutamate</name>
        <dbReference type="ChEBI" id="CHEBI:83900"/>
    </ligand>
</feature>
<evidence type="ECO:0000259" key="11">
    <source>
        <dbReference type="Pfam" id="PF08245"/>
    </source>
</evidence>
<feature type="binding site" evidence="7">
    <location>
        <begin position="156"/>
        <end position="157"/>
    </location>
    <ligand>
        <name>UDP-N-acetyl-alpha-D-muramoyl-L-alanyl-D-glutamate</name>
        <dbReference type="ChEBI" id="CHEBI:83900"/>
    </ligand>
</feature>
<evidence type="ECO:0000256" key="5">
    <source>
        <dbReference type="ARBA" id="ARBA00023306"/>
    </source>
</evidence>
<feature type="binding site" evidence="7">
    <location>
        <position position="189"/>
    </location>
    <ligand>
        <name>UDP-N-acetyl-alpha-D-muramoyl-L-alanyl-D-glutamate</name>
        <dbReference type="ChEBI" id="CHEBI:83900"/>
    </ligand>
</feature>
<keyword evidence="7" id="KW-0460">Magnesium</keyword>
<dbReference type="Gene3D" id="3.90.190.20">
    <property type="entry name" value="Mur ligase, C-terminal domain"/>
    <property type="match status" value="1"/>
</dbReference>
<keyword evidence="2 7" id="KW-0132">Cell division</keyword>
<evidence type="ECO:0000259" key="10">
    <source>
        <dbReference type="Pfam" id="PF02875"/>
    </source>
</evidence>
<feature type="short sequence motif" description="Meso-diaminopimelate recognition motif" evidence="7">
    <location>
        <begin position="404"/>
        <end position="407"/>
    </location>
</feature>
<dbReference type="InterPro" id="IPR036565">
    <property type="entry name" value="Mur-like_cat_sf"/>
</dbReference>
<evidence type="ECO:0000256" key="8">
    <source>
        <dbReference type="RuleBase" id="RU004135"/>
    </source>
</evidence>
<dbReference type="Pfam" id="PF02875">
    <property type="entry name" value="Mur_ligase_C"/>
    <property type="match status" value="1"/>
</dbReference>
<dbReference type="NCBIfam" id="NF001124">
    <property type="entry name" value="PRK00139.1-2"/>
    <property type="match status" value="1"/>
</dbReference>
<keyword evidence="4 7" id="KW-0573">Peptidoglycan synthesis</keyword>
<dbReference type="GO" id="GO:0008765">
    <property type="term" value="F:UDP-N-acetylmuramoylalanyl-D-glutamate-2,6-diaminopimelate ligase activity"/>
    <property type="evidence" value="ECO:0007669"/>
    <property type="project" value="UniProtKB-EC"/>
</dbReference>
<keyword evidence="5 7" id="KW-0131">Cell cycle</keyword>
<comment type="function">
    <text evidence="7">Catalyzes the addition of meso-diaminopimelic acid to the nucleotide precursor UDP-N-acetylmuramoyl-L-alanyl-D-glutamate (UMAG) in the biosynthesis of bacterial cell-wall peptidoglycan.</text>
</comment>
<feature type="binding site" evidence="7">
    <location>
        <position position="380"/>
    </location>
    <ligand>
        <name>meso-2,6-diaminopimelate</name>
        <dbReference type="ChEBI" id="CHEBI:57791"/>
    </ligand>
</feature>
<dbReference type="InterPro" id="IPR000713">
    <property type="entry name" value="Mur_ligase_N"/>
</dbReference>
<feature type="binding site" evidence="7">
    <location>
        <position position="183"/>
    </location>
    <ligand>
        <name>UDP-N-acetyl-alpha-D-muramoyl-L-alanyl-D-glutamate</name>
        <dbReference type="ChEBI" id="CHEBI:83900"/>
    </ligand>
</feature>
<comment type="caution">
    <text evidence="12">The sequence shown here is derived from an EMBL/GenBank/DDBJ whole genome shotgun (WGS) entry which is preliminary data.</text>
</comment>
<evidence type="ECO:0000256" key="2">
    <source>
        <dbReference type="ARBA" id="ARBA00022618"/>
    </source>
</evidence>
<keyword evidence="7" id="KW-0963">Cytoplasm</keyword>
<dbReference type="Proteomes" id="UP000772812">
    <property type="component" value="Unassembled WGS sequence"/>
</dbReference>
<comment type="pathway">
    <text evidence="7 8">Cell wall biogenesis; peptidoglycan biosynthesis.</text>
</comment>
<evidence type="ECO:0000256" key="6">
    <source>
        <dbReference type="ARBA" id="ARBA00023316"/>
    </source>
</evidence>
<gene>
    <name evidence="7" type="primary">murE</name>
    <name evidence="12" type="ORF">GWK41_07460</name>
</gene>
<dbReference type="NCBIfam" id="TIGR01085">
    <property type="entry name" value="murE"/>
    <property type="match status" value="1"/>
</dbReference>
<feature type="domain" description="Mur ligase C-terminal" evidence="10">
    <location>
        <begin position="332"/>
        <end position="457"/>
    </location>
</feature>
<dbReference type="InterPro" id="IPR004101">
    <property type="entry name" value="Mur_ligase_C"/>
</dbReference>
<accession>A0ABS1GIY6</accession>
<comment type="caution">
    <text evidence="7">Lacks conserved residue(s) required for the propagation of feature annotation.</text>
</comment>
<dbReference type="HAMAP" id="MF_00208">
    <property type="entry name" value="MurE"/>
    <property type="match status" value="1"/>
</dbReference>
<dbReference type="InterPro" id="IPR013221">
    <property type="entry name" value="Mur_ligase_cen"/>
</dbReference>
<dbReference type="EC" id="6.3.2.13" evidence="7"/>
<evidence type="ECO:0000256" key="7">
    <source>
        <dbReference type="HAMAP-Rule" id="MF_00208"/>
    </source>
</evidence>
<dbReference type="InterPro" id="IPR035911">
    <property type="entry name" value="MurE/MurF_N"/>
</dbReference>
<dbReference type="Gene3D" id="3.40.1390.10">
    <property type="entry name" value="MurE/MurF, N-terminal domain"/>
    <property type="match status" value="1"/>
</dbReference>
<feature type="binding site" evidence="7">
    <location>
        <position position="455"/>
    </location>
    <ligand>
        <name>meso-2,6-diaminopimelate</name>
        <dbReference type="ChEBI" id="CHEBI:57791"/>
    </ligand>
</feature>
<dbReference type="Pfam" id="PF01225">
    <property type="entry name" value="Mur_ligase"/>
    <property type="match status" value="1"/>
</dbReference>
<comment type="PTM">
    <text evidence="7">Carboxylation is probably crucial for Mg(2+) binding and, consequently, for the gamma-phosphate positioning of ATP.</text>
</comment>
<dbReference type="SUPFAM" id="SSF53623">
    <property type="entry name" value="MurD-like peptide ligases, catalytic domain"/>
    <property type="match status" value="1"/>
</dbReference>
<dbReference type="Pfam" id="PF08245">
    <property type="entry name" value="Mur_ligase_M"/>
    <property type="match status" value="1"/>
</dbReference>
<comment type="subcellular location">
    <subcellularLocation>
        <location evidence="7 8">Cytoplasm</location>
    </subcellularLocation>
</comment>
<keyword evidence="7 12" id="KW-0436">Ligase</keyword>
<keyword evidence="13" id="KW-1185">Reference proteome</keyword>
<feature type="binding site" evidence="7">
    <location>
        <begin position="114"/>
        <end position="120"/>
    </location>
    <ligand>
        <name>ATP</name>
        <dbReference type="ChEBI" id="CHEBI:30616"/>
    </ligand>
</feature>
<dbReference type="Gene3D" id="3.40.1190.10">
    <property type="entry name" value="Mur-like, catalytic domain"/>
    <property type="match status" value="1"/>
</dbReference>
<feature type="binding site" evidence="7">
    <location>
        <position position="459"/>
    </location>
    <ligand>
        <name>meso-2,6-diaminopimelate</name>
        <dbReference type="ChEBI" id="CHEBI:57791"/>
    </ligand>
</feature>
<dbReference type="SUPFAM" id="SSF53244">
    <property type="entry name" value="MurD-like peptide ligases, peptide-binding domain"/>
    <property type="match status" value="1"/>
</dbReference>
<keyword evidence="6 7" id="KW-0961">Cell wall biogenesis/degradation</keyword>
<sequence length="494" mass="55798">MKVLDLFKREDFSHFSENHLVSAVVNSSKNSFENSIFFAIKGSNADGHQFIEDAVRKGAKTVVLQDKNWAEFLKEKYPHVNTVLVKNTRKKLAEISRAFFGFPDRKLKIIGVTGTNGKTTVSHLIAQYLKLLGIKAGIIGTTGYKIEENILSEGRTTPDPLQWYKTLSQMKQMGAEYVVAEVSSHALDQYRVYGTEFAGTVFTNLSQEHLDYHSDMEDYFQAKKRLFLWSDGKPSAVNADDEYGRRLLSEFKNTSGYGFSKKATFIISDVKLSPEGSDFTVLYRGKKYLLRTGLIGKFNVYNTAAAFSILAEMGFKPEDLSSLSTKLNPVRGRMEVIKGEDFSVLIDYAHTPDALKNVLETLREFKRGRIITVFGAGGDRDRSKRPVMGKVASQYSDVVIITSDNPRSEDPMEIIQDIKSGIDKNSDVYIIPDREEAIKRAVYMAEKGDTVLIAGKGHETYQEIKGLKVPFDDRETAEKYIKKRQQKLPRQEKC</sequence>
<evidence type="ECO:0000259" key="9">
    <source>
        <dbReference type="Pfam" id="PF01225"/>
    </source>
</evidence>
<dbReference type="InterPro" id="IPR036615">
    <property type="entry name" value="Mur_ligase_C_dom_sf"/>
</dbReference>
<dbReference type="RefSeq" id="WP_200674306.1">
    <property type="nucleotide sequence ID" value="NZ_JAACYA010000002.1"/>
</dbReference>
<keyword evidence="3 7" id="KW-0133">Cell shape</keyword>
<dbReference type="NCBIfam" id="NF001126">
    <property type="entry name" value="PRK00139.1-4"/>
    <property type="match status" value="1"/>
</dbReference>
<keyword evidence="7" id="KW-0067">ATP-binding</keyword>